<proteinExistence type="predicted"/>
<organism evidence="1">
    <name type="scientific">Anguilla anguilla</name>
    <name type="common">European freshwater eel</name>
    <name type="synonym">Muraena anguilla</name>
    <dbReference type="NCBI Taxonomy" id="7936"/>
    <lineage>
        <taxon>Eukaryota</taxon>
        <taxon>Metazoa</taxon>
        <taxon>Chordata</taxon>
        <taxon>Craniata</taxon>
        <taxon>Vertebrata</taxon>
        <taxon>Euteleostomi</taxon>
        <taxon>Actinopterygii</taxon>
        <taxon>Neopterygii</taxon>
        <taxon>Teleostei</taxon>
        <taxon>Anguilliformes</taxon>
        <taxon>Anguillidae</taxon>
        <taxon>Anguilla</taxon>
    </lineage>
</organism>
<protein>
    <submittedName>
        <fullName evidence="1">Uncharacterized protein</fullName>
    </submittedName>
</protein>
<dbReference type="EMBL" id="GBXM01081230">
    <property type="protein sequence ID" value="JAH27347.1"/>
    <property type="molecule type" value="Transcribed_RNA"/>
</dbReference>
<sequence>MLSLCSEIRASQTLNSFTATGANELSLMQTSKV</sequence>
<dbReference type="AlphaFoldDB" id="A0A0E9REY8"/>
<name>A0A0E9REY8_ANGAN</name>
<evidence type="ECO:0000313" key="1">
    <source>
        <dbReference type="EMBL" id="JAH27347.1"/>
    </source>
</evidence>
<accession>A0A0E9REY8</accession>
<reference evidence="1" key="1">
    <citation type="submission" date="2014-11" db="EMBL/GenBank/DDBJ databases">
        <authorList>
            <person name="Amaro Gonzalez C."/>
        </authorList>
    </citation>
    <scope>NUCLEOTIDE SEQUENCE</scope>
</reference>
<reference evidence="1" key="2">
    <citation type="journal article" date="2015" name="Fish Shellfish Immunol.">
        <title>Early steps in the European eel (Anguilla anguilla)-Vibrio vulnificus interaction in the gills: Role of the RtxA13 toxin.</title>
        <authorList>
            <person name="Callol A."/>
            <person name="Pajuelo D."/>
            <person name="Ebbesson L."/>
            <person name="Teles M."/>
            <person name="MacKenzie S."/>
            <person name="Amaro C."/>
        </authorList>
    </citation>
    <scope>NUCLEOTIDE SEQUENCE</scope>
</reference>